<dbReference type="PANTHER" id="PTHR43908">
    <property type="entry name" value="AT29763P-RELATED"/>
    <property type="match status" value="1"/>
</dbReference>
<evidence type="ECO:0000256" key="2">
    <source>
        <dbReference type="ARBA" id="ARBA00022692"/>
    </source>
</evidence>
<dbReference type="PANTHER" id="PTHR43908:SF3">
    <property type="entry name" value="AT29763P-RELATED"/>
    <property type="match status" value="1"/>
</dbReference>
<feature type="region of interest" description="Disordered" evidence="6">
    <location>
        <begin position="41"/>
        <end position="111"/>
    </location>
</feature>
<dbReference type="EMBL" id="JAMFTS010000002">
    <property type="protein sequence ID" value="KAJ4797134.1"/>
    <property type="molecule type" value="Genomic_DNA"/>
</dbReference>
<dbReference type="InterPro" id="IPR051100">
    <property type="entry name" value="DnaJ_subfamily_B/C"/>
</dbReference>
<sequence length="386" mass="42778">MDGNKDDAIKCLRIGKEALEAGDRTRALKFLTKARRLDPSLPIDDLLSAASSSPSEEGSSSQPPEAEAPTTDAAASSSSSPASSSSASVRHRKTDASTKASGNGTSGGGYTEEQVEIVKEIKRKQKDYYQMLSLEKSCTVEDVRKAYRKLSLKVHPDKNKAPGSEEAFKAVSKAFQCLSNEESRKRYDLVGSDEPVTHRRTATRHRNGYRYYDEDEFDADEIFRNFFYGGMAPATTPFGTFHFQMGRQHGHGGGHGSAGGGGSPMRMLIQILPVIILLLLNFLPSSDPIYTLSRSYSYEHKVQTQRGVNYFVKSAAKFEQEYPLQSVQRAHLEQRVEREYVGAVSQNCRLELQRRQWGFSHETPYCDLLRKYEEAVTASASASASA</sequence>
<evidence type="ECO:0000256" key="6">
    <source>
        <dbReference type="SAM" id="MobiDB-lite"/>
    </source>
</evidence>
<dbReference type="GO" id="GO:0071218">
    <property type="term" value="P:cellular response to misfolded protein"/>
    <property type="evidence" value="ECO:0007669"/>
    <property type="project" value="TreeGrafter"/>
</dbReference>
<comment type="subcellular location">
    <subcellularLocation>
        <location evidence="1">Endoplasmic reticulum membrane</location>
        <topology evidence="1">Single-pass membrane protein</topology>
    </subcellularLocation>
</comment>
<reference evidence="8" key="1">
    <citation type="submission" date="2022-08" db="EMBL/GenBank/DDBJ databases">
        <authorList>
            <person name="Marques A."/>
        </authorList>
    </citation>
    <scope>NUCLEOTIDE SEQUENCE</scope>
    <source>
        <strain evidence="8">RhyPub2mFocal</strain>
        <tissue evidence="8">Leaves</tissue>
    </source>
</reference>
<name>A0AAV8FUE7_9POAL</name>
<evidence type="ECO:0000256" key="4">
    <source>
        <dbReference type="ARBA" id="ARBA00022989"/>
    </source>
</evidence>
<dbReference type="InterPro" id="IPR015399">
    <property type="entry name" value="DUF1977_DnaJ-like"/>
</dbReference>
<dbReference type="SUPFAM" id="SSF46565">
    <property type="entry name" value="Chaperone J-domain"/>
    <property type="match status" value="1"/>
</dbReference>
<dbReference type="PRINTS" id="PR00625">
    <property type="entry name" value="JDOMAIN"/>
</dbReference>
<keyword evidence="3" id="KW-0256">Endoplasmic reticulum</keyword>
<keyword evidence="5" id="KW-0472">Membrane</keyword>
<dbReference type="InterPro" id="IPR001623">
    <property type="entry name" value="DnaJ_domain"/>
</dbReference>
<dbReference type="AlphaFoldDB" id="A0AAV8FUE7"/>
<dbReference type="GO" id="GO:0030544">
    <property type="term" value="F:Hsp70 protein binding"/>
    <property type="evidence" value="ECO:0007669"/>
    <property type="project" value="TreeGrafter"/>
</dbReference>
<evidence type="ECO:0000259" key="7">
    <source>
        <dbReference type="PROSITE" id="PS50076"/>
    </source>
</evidence>
<dbReference type="Gene3D" id="1.10.287.110">
    <property type="entry name" value="DnaJ domain"/>
    <property type="match status" value="1"/>
</dbReference>
<dbReference type="PROSITE" id="PS00636">
    <property type="entry name" value="DNAJ_1"/>
    <property type="match status" value="1"/>
</dbReference>
<feature type="compositionally biased region" description="Low complexity" evidence="6">
    <location>
        <begin position="41"/>
        <end position="88"/>
    </location>
</feature>
<dbReference type="InterPro" id="IPR018253">
    <property type="entry name" value="DnaJ_domain_CS"/>
</dbReference>
<protein>
    <submittedName>
        <fullName evidence="8">DnaJ-like protein</fullName>
    </submittedName>
</protein>
<evidence type="ECO:0000313" key="8">
    <source>
        <dbReference type="EMBL" id="KAJ4797134.1"/>
    </source>
</evidence>
<dbReference type="SMART" id="SM00271">
    <property type="entry name" value="DnaJ"/>
    <property type="match status" value="1"/>
</dbReference>
<evidence type="ECO:0000313" key="9">
    <source>
        <dbReference type="Proteomes" id="UP001140206"/>
    </source>
</evidence>
<keyword evidence="4" id="KW-1133">Transmembrane helix</keyword>
<dbReference type="InterPro" id="IPR036869">
    <property type="entry name" value="J_dom_sf"/>
</dbReference>
<dbReference type="Pfam" id="PF09320">
    <property type="entry name" value="DUF1977"/>
    <property type="match status" value="1"/>
</dbReference>
<dbReference type="GO" id="GO:0005789">
    <property type="term" value="C:endoplasmic reticulum membrane"/>
    <property type="evidence" value="ECO:0007669"/>
    <property type="project" value="UniProtKB-SubCell"/>
</dbReference>
<gene>
    <name evidence="8" type="ORF">LUZ62_048380</name>
</gene>
<dbReference type="PROSITE" id="PS50076">
    <property type="entry name" value="DNAJ_2"/>
    <property type="match status" value="1"/>
</dbReference>
<evidence type="ECO:0000256" key="1">
    <source>
        <dbReference type="ARBA" id="ARBA00004389"/>
    </source>
</evidence>
<dbReference type="CDD" id="cd06257">
    <property type="entry name" value="DnaJ"/>
    <property type="match status" value="1"/>
</dbReference>
<accession>A0AAV8FUE7</accession>
<proteinExistence type="predicted"/>
<comment type="caution">
    <text evidence="8">The sequence shown here is derived from an EMBL/GenBank/DDBJ whole genome shotgun (WGS) entry which is preliminary data.</text>
</comment>
<feature type="domain" description="J" evidence="7">
    <location>
        <begin position="127"/>
        <end position="191"/>
    </location>
</feature>
<dbReference type="Pfam" id="PF00226">
    <property type="entry name" value="DnaJ"/>
    <property type="match status" value="1"/>
</dbReference>
<organism evidence="8 9">
    <name type="scientific">Rhynchospora pubera</name>
    <dbReference type="NCBI Taxonomy" id="906938"/>
    <lineage>
        <taxon>Eukaryota</taxon>
        <taxon>Viridiplantae</taxon>
        <taxon>Streptophyta</taxon>
        <taxon>Embryophyta</taxon>
        <taxon>Tracheophyta</taxon>
        <taxon>Spermatophyta</taxon>
        <taxon>Magnoliopsida</taxon>
        <taxon>Liliopsida</taxon>
        <taxon>Poales</taxon>
        <taxon>Cyperaceae</taxon>
        <taxon>Cyperoideae</taxon>
        <taxon>Rhynchosporeae</taxon>
        <taxon>Rhynchospora</taxon>
    </lineage>
</organism>
<dbReference type="Proteomes" id="UP001140206">
    <property type="component" value="Chromosome 2"/>
</dbReference>
<evidence type="ECO:0000256" key="3">
    <source>
        <dbReference type="ARBA" id="ARBA00022824"/>
    </source>
</evidence>
<keyword evidence="2" id="KW-0812">Transmembrane</keyword>
<dbReference type="FunFam" id="1.10.287.110:FF:000065">
    <property type="entry name" value="Chaperone protein dnaJ 49"/>
    <property type="match status" value="1"/>
</dbReference>
<keyword evidence="9" id="KW-1185">Reference proteome</keyword>
<evidence type="ECO:0000256" key="5">
    <source>
        <dbReference type="ARBA" id="ARBA00023136"/>
    </source>
</evidence>